<accession>K1UBT8</accession>
<protein>
    <submittedName>
        <fullName evidence="2">ABC-2 type transporter</fullName>
    </submittedName>
</protein>
<keyword evidence="1" id="KW-1133">Transmembrane helix</keyword>
<name>K1UBT8_9ZZZZ</name>
<evidence type="ECO:0000313" key="2">
    <source>
        <dbReference type="EMBL" id="EKC79643.1"/>
    </source>
</evidence>
<proteinExistence type="predicted"/>
<comment type="caution">
    <text evidence="2">The sequence shown here is derived from an EMBL/GenBank/DDBJ whole genome shotgun (WGS) entry which is preliminary data.</text>
</comment>
<organism evidence="2">
    <name type="scientific">human gut metagenome</name>
    <dbReference type="NCBI Taxonomy" id="408170"/>
    <lineage>
        <taxon>unclassified sequences</taxon>
        <taxon>metagenomes</taxon>
        <taxon>organismal metagenomes</taxon>
    </lineage>
</organism>
<evidence type="ECO:0000256" key="1">
    <source>
        <dbReference type="SAM" id="Phobius"/>
    </source>
</evidence>
<feature type="transmembrane region" description="Helical" evidence="1">
    <location>
        <begin position="27"/>
        <end position="50"/>
    </location>
</feature>
<gene>
    <name evidence="2" type="ORF">LEA_02227</name>
</gene>
<dbReference type="AlphaFoldDB" id="K1UBT8"/>
<keyword evidence="1" id="KW-0812">Transmembrane</keyword>
<feature type="transmembrane region" description="Helical" evidence="1">
    <location>
        <begin position="62"/>
        <end position="87"/>
    </location>
</feature>
<reference evidence="2" key="1">
    <citation type="journal article" date="2013" name="Environ. Microbiol.">
        <title>Microbiota from the distal guts of lean and obese adolescents exhibit partial functional redundancy besides clear differences in community structure.</title>
        <authorList>
            <person name="Ferrer M."/>
            <person name="Ruiz A."/>
            <person name="Lanza F."/>
            <person name="Haange S.B."/>
            <person name="Oberbach A."/>
            <person name="Till H."/>
            <person name="Bargiela R."/>
            <person name="Campoy C."/>
            <person name="Segura M.T."/>
            <person name="Richter M."/>
            <person name="von Bergen M."/>
            <person name="Seifert J."/>
            <person name="Suarez A."/>
        </authorList>
    </citation>
    <scope>NUCLEOTIDE SEQUENCE</scope>
</reference>
<keyword evidence="1" id="KW-0472">Membrane</keyword>
<feature type="transmembrane region" description="Helical" evidence="1">
    <location>
        <begin position="93"/>
        <end position="114"/>
    </location>
</feature>
<dbReference type="EMBL" id="AJWY01001540">
    <property type="protein sequence ID" value="EKC79643.1"/>
    <property type="molecule type" value="Genomic_DNA"/>
</dbReference>
<sequence length="124" mass="13330">MVQDKVSGARADLTVTPVKKSTLAVSYYISTLISTLTICVAASVICFIYLSNIGWYLSFKETVLFLLDVILLVMFGTALSSIINFFLNSQGQISAVGTIVSAEYGFICGAYMPVSSFSAGLQKD</sequence>